<sequence>MSWITVQDMSINRSFPWLNTAQRIVSLRLPRSEIDSRWSRWCSLSKLSREDPFDYGSHSEIRGEYSVGSLLRGADNEYKKLWKELSIQGTVSALCSVTPPGSMGMLAS</sequence>
<organism evidence="1 2">
    <name type="scientific">Puccinia graminis f. sp. tritici</name>
    <dbReference type="NCBI Taxonomy" id="56615"/>
    <lineage>
        <taxon>Eukaryota</taxon>
        <taxon>Fungi</taxon>
        <taxon>Dikarya</taxon>
        <taxon>Basidiomycota</taxon>
        <taxon>Pucciniomycotina</taxon>
        <taxon>Pucciniomycetes</taxon>
        <taxon>Pucciniales</taxon>
        <taxon>Pucciniaceae</taxon>
        <taxon>Puccinia</taxon>
    </lineage>
</organism>
<dbReference type="Proteomes" id="UP000325313">
    <property type="component" value="Unassembled WGS sequence"/>
</dbReference>
<dbReference type="EMBL" id="VDEP01000270">
    <property type="protein sequence ID" value="KAA1117119.1"/>
    <property type="molecule type" value="Genomic_DNA"/>
</dbReference>
<accession>A0A5B0QVA7</accession>
<evidence type="ECO:0000313" key="1">
    <source>
        <dbReference type="EMBL" id="KAA1117119.1"/>
    </source>
</evidence>
<gene>
    <name evidence="1" type="ORF">PGTUg99_036037</name>
</gene>
<evidence type="ECO:0000313" key="2">
    <source>
        <dbReference type="Proteomes" id="UP000325313"/>
    </source>
</evidence>
<proteinExistence type="predicted"/>
<reference evidence="1 2" key="1">
    <citation type="submission" date="2019-05" db="EMBL/GenBank/DDBJ databases">
        <title>Emergence of the Ug99 lineage of the wheat stem rust pathogen through somatic hybridization.</title>
        <authorList>
            <person name="Li F."/>
            <person name="Upadhyaya N.M."/>
            <person name="Sperschneider J."/>
            <person name="Matny O."/>
            <person name="Nguyen-Phuc H."/>
            <person name="Mago R."/>
            <person name="Raley C."/>
            <person name="Miller M.E."/>
            <person name="Silverstein K.A.T."/>
            <person name="Henningsen E."/>
            <person name="Hirsch C.D."/>
            <person name="Visser B."/>
            <person name="Pretorius Z.A."/>
            <person name="Steffenson B.J."/>
            <person name="Schwessinger B."/>
            <person name="Dodds P.N."/>
            <person name="Figueroa M."/>
        </authorList>
    </citation>
    <scope>NUCLEOTIDE SEQUENCE [LARGE SCALE GENOMIC DNA]</scope>
    <source>
        <strain evidence="1 2">Ug99</strain>
    </source>
</reference>
<comment type="caution">
    <text evidence="1">The sequence shown here is derived from an EMBL/GenBank/DDBJ whole genome shotgun (WGS) entry which is preliminary data.</text>
</comment>
<dbReference type="AlphaFoldDB" id="A0A5B0QVA7"/>
<name>A0A5B0QVA7_PUCGR</name>
<protein>
    <submittedName>
        <fullName evidence="1">Uncharacterized protein</fullName>
    </submittedName>
</protein>